<dbReference type="NCBIfam" id="TIGR01845">
    <property type="entry name" value="outer_NodT"/>
    <property type="match status" value="1"/>
</dbReference>
<proteinExistence type="inferred from homology"/>
<evidence type="ECO:0000313" key="4">
    <source>
        <dbReference type="Proteomes" id="UP000265431"/>
    </source>
</evidence>
<dbReference type="AlphaFoldDB" id="A0A399QS46"/>
<dbReference type="InterPro" id="IPR003423">
    <property type="entry name" value="OMP_efflux"/>
</dbReference>
<accession>A0A399QS46</accession>
<comment type="subcellular location">
    <subcellularLocation>
        <location evidence="2">Cell membrane</location>
        <topology evidence="2">Lipid-anchor</topology>
    </subcellularLocation>
</comment>
<organism evidence="3 4">
    <name type="scientific">Henriciella barbarensis</name>
    <dbReference type="NCBI Taxonomy" id="86342"/>
    <lineage>
        <taxon>Bacteria</taxon>
        <taxon>Pseudomonadati</taxon>
        <taxon>Pseudomonadota</taxon>
        <taxon>Alphaproteobacteria</taxon>
        <taxon>Hyphomonadales</taxon>
        <taxon>Hyphomonadaceae</taxon>
        <taxon>Henriciella</taxon>
    </lineage>
</organism>
<dbReference type="PANTHER" id="PTHR30203">
    <property type="entry name" value="OUTER MEMBRANE CATION EFFLUX PROTEIN"/>
    <property type="match status" value="1"/>
</dbReference>
<evidence type="ECO:0000256" key="1">
    <source>
        <dbReference type="ARBA" id="ARBA00007613"/>
    </source>
</evidence>
<sequence>MLRSFLISASVITLSACTTSFAPQPPVSDAAIAMPATYDYAAEVETLAQTDDSWWESFETAELEALVADALEANQTLAQGIANIRASRAALQIADAAFLPQASAGLSASSSTAGDGLDDIDASGRLSASYQLDLFGANAANREAALASLDAAIFNQRALELTVQADVANNYFSLLAVRDQLSVARQNLEISERIFDIVEVRYEAGAISGFDVSAQRAQLANARARIPQIEAQITGFETALAILNGQVPQGFRAPGDDILDVSLPQIPAGLPSDLLLRRPDLLQSEASLRGANANIAAARAAFFPTVDLGAGLSALLTGGSSLTGSLSAGLAQTVFSGGRLDGQLEASVARRDAQLAAYRQSILSALRDVDVSLQASDTNAAREAQLEIAEAAAADALEAAELRYRAGSDDLTSLLNAQQTYFDASSNLVQVRLDRLTSAINVYVSLGGRY</sequence>
<dbReference type="Gene3D" id="1.20.1600.10">
    <property type="entry name" value="Outer membrane efflux proteins (OEP)"/>
    <property type="match status" value="1"/>
</dbReference>
<evidence type="ECO:0000313" key="3">
    <source>
        <dbReference type="EMBL" id="RIJ20492.1"/>
    </source>
</evidence>
<keyword evidence="2" id="KW-0472">Membrane</keyword>
<dbReference type="Proteomes" id="UP000265431">
    <property type="component" value="Unassembled WGS sequence"/>
</dbReference>
<keyword evidence="2" id="KW-0449">Lipoprotein</keyword>
<comment type="caution">
    <text evidence="3">The sequence shown here is derived from an EMBL/GenBank/DDBJ whole genome shotgun (WGS) entry which is preliminary data.</text>
</comment>
<name>A0A399QS46_9PROT</name>
<keyword evidence="2" id="KW-0732">Signal</keyword>
<dbReference type="Gene3D" id="2.20.200.10">
    <property type="entry name" value="Outer membrane efflux proteins (OEP)"/>
    <property type="match status" value="1"/>
</dbReference>
<reference evidence="3 4" key="1">
    <citation type="submission" date="2018-08" db="EMBL/GenBank/DDBJ databases">
        <title>Henriciella mobilis sp. nov., isolated from seawater.</title>
        <authorList>
            <person name="Cheng H."/>
            <person name="Wu Y.-H."/>
            <person name="Xu X.-W."/>
            <person name="Guo L.-L."/>
        </authorList>
    </citation>
    <scope>NUCLEOTIDE SEQUENCE [LARGE SCALE GENOMIC DNA]</scope>
    <source>
        <strain evidence="3 4">CCUG66934</strain>
    </source>
</reference>
<feature type="chain" id="PRO_5017101566" evidence="2">
    <location>
        <begin position="23"/>
        <end position="450"/>
    </location>
</feature>
<dbReference type="RefSeq" id="WP_119380808.1">
    <property type="nucleotide sequence ID" value="NZ_QWGB01000014.1"/>
</dbReference>
<dbReference type="EMBL" id="QWGB01000014">
    <property type="protein sequence ID" value="RIJ20492.1"/>
    <property type="molecule type" value="Genomic_DNA"/>
</dbReference>
<dbReference type="SUPFAM" id="SSF56954">
    <property type="entry name" value="Outer membrane efflux proteins (OEP)"/>
    <property type="match status" value="1"/>
</dbReference>
<comment type="similarity">
    <text evidence="1 2">Belongs to the outer membrane factor (OMF) (TC 1.B.17) family.</text>
</comment>
<dbReference type="Pfam" id="PF02321">
    <property type="entry name" value="OEP"/>
    <property type="match status" value="2"/>
</dbReference>
<dbReference type="PROSITE" id="PS51257">
    <property type="entry name" value="PROKAR_LIPOPROTEIN"/>
    <property type="match status" value="1"/>
</dbReference>
<feature type="signal peptide" evidence="2">
    <location>
        <begin position="1"/>
        <end position="22"/>
    </location>
</feature>
<keyword evidence="4" id="KW-1185">Reference proteome</keyword>
<protein>
    <submittedName>
        <fullName evidence="3">Efflux transporter outer membrane subunit</fullName>
    </submittedName>
</protein>
<keyword evidence="2" id="KW-0812">Transmembrane</keyword>
<keyword evidence="2" id="KW-0564">Palmitate</keyword>
<keyword evidence="2" id="KW-1134">Transmembrane beta strand</keyword>
<gene>
    <name evidence="3" type="ORF">D1224_15350</name>
</gene>
<dbReference type="OrthoDB" id="7181739at2"/>
<dbReference type="GO" id="GO:0005886">
    <property type="term" value="C:plasma membrane"/>
    <property type="evidence" value="ECO:0007669"/>
    <property type="project" value="UniProtKB-SubCell"/>
</dbReference>
<dbReference type="GO" id="GO:0015562">
    <property type="term" value="F:efflux transmembrane transporter activity"/>
    <property type="evidence" value="ECO:0007669"/>
    <property type="project" value="InterPro"/>
</dbReference>
<dbReference type="PANTHER" id="PTHR30203:SF33">
    <property type="entry name" value="BLR4455 PROTEIN"/>
    <property type="match status" value="1"/>
</dbReference>
<dbReference type="InterPro" id="IPR010131">
    <property type="entry name" value="MdtP/NodT-like"/>
</dbReference>
<evidence type="ECO:0000256" key="2">
    <source>
        <dbReference type="RuleBase" id="RU362097"/>
    </source>
</evidence>